<dbReference type="OrthoDB" id="5366606at2759"/>
<evidence type="ECO:0000313" key="1">
    <source>
        <dbReference type="EMBL" id="EXK49671.1"/>
    </source>
</evidence>
<reference evidence="1" key="2">
    <citation type="submission" date="2012-05" db="EMBL/GenBank/DDBJ databases">
        <title>Annotation of the Genome Sequence of Fusarium oxysporum f. sp. melonis 26406.</title>
        <authorList>
            <consortium name="The Broad Institute Genomics Platform"/>
            <person name="Ma L.-J."/>
            <person name="Corby-Kistler H."/>
            <person name="Broz K."/>
            <person name="Gale L.R."/>
            <person name="Jonkers W."/>
            <person name="O'Donnell K."/>
            <person name="Ploetz R."/>
            <person name="Steinberg C."/>
            <person name="Schwartz D.C."/>
            <person name="VanEtten H."/>
            <person name="Zhou S."/>
            <person name="Young S.K."/>
            <person name="Zeng Q."/>
            <person name="Gargeya S."/>
            <person name="Fitzgerald M."/>
            <person name="Abouelleil A."/>
            <person name="Alvarado L."/>
            <person name="Chapman S.B."/>
            <person name="Gainer-Dewar J."/>
            <person name="Goldberg J."/>
            <person name="Griggs A."/>
            <person name="Gujja S."/>
            <person name="Hansen M."/>
            <person name="Howarth C."/>
            <person name="Imamovic A."/>
            <person name="Ireland A."/>
            <person name="Larimer J."/>
            <person name="McCowan C."/>
            <person name="Murphy C."/>
            <person name="Pearson M."/>
            <person name="Poon T.W."/>
            <person name="Priest M."/>
            <person name="Roberts A."/>
            <person name="Saif S."/>
            <person name="Shea T."/>
            <person name="Sykes S."/>
            <person name="Wortman J."/>
            <person name="Nusbaum C."/>
            <person name="Birren B."/>
        </authorList>
    </citation>
    <scope>NUCLEOTIDE SEQUENCE</scope>
    <source>
        <strain evidence="1">26406</strain>
    </source>
</reference>
<proteinExistence type="predicted"/>
<name>X0BXR5_FUSOX</name>
<reference evidence="1" key="1">
    <citation type="submission" date="2012-04" db="EMBL/GenBank/DDBJ databases">
        <title>The Genome Sequence of Fusarium oxysporum melonis.</title>
        <authorList>
            <consortium name="The Broad Institute Genome Sequencing Platform"/>
            <person name="Ma L.-J."/>
            <person name="Gale L.R."/>
            <person name="Schwartz D.C."/>
            <person name="Zhou S."/>
            <person name="Corby-Kistler H."/>
            <person name="Young S.K."/>
            <person name="Zeng Q."/>
            <person name="Gargeya S."/>
            <person name="Fitzgerald M."/>
            <person name="Haas B."/>
            <person name="Abouelleil A."/>
            <person name="Alvarado L."/>
            <person name="Arachchi H.M."/>
            <person name="Berlin A."/>
            <person name="Brown A."/>
            <person name="Chapman S.B."/>
            <person name="Chen Z."/>
            <person name="Dunbar C."/>
            <person name="Freedman E."/>
            <person name="Gearin G."/>
            <person name="Goldberg J."/>
            <person name="Griggs A."/>
            <person name="Gujja S."/>
            <person name="Heiman D."/>
            <person name="Howarth C."/>
            <person name="Larson L."/>
            <person name="Lui A."/>
            <person name="MacDonald P.J.P."/>
            <person name="Montmayeur A."/>
            <person name="Murphy C."/>
            <person name="Neiman D."/>
            <person name="Pearson M."/>
            <person name="Priest M."/>
            <person name="Roberts A."/>
            <person name="Saif S."/>
            <person name="Shea T."/>
            <person name="Shenoy N."/>
            <person name="Sisk P."/>
            <person name="Stolte C."/>
            <person name="Sykes S."/>
            <person name="Wortman J."/>
            <person name="Nusbaum C."/>
            <person name="Birren B."/>
        </authorList>
    </citation>
    <scope>NUCLEOTIDE SEQUENCE</scope>
    <source>
        <strain evidence="1">26406</strain>
    </source>
</reference>
<gene>
    <name evidence="1" type="ORF">FOMG_02157</name>
</gene>
<dbReference type="VEuPathDB" id="FungiDB:FOMG_02157"/>
<accession>X0BXR5</accession>
<dbReference type="HOGENOM" id="CLU_150802_0_0_1"/>
<dbReference type="Proteomes" id="UP000030703">
    <property type="component" value="Unassembled WGS sequence"/>
</dbReference>
<organism evidence="1">
    <name type="scientific">Fusarium oxysporum f. sp. melonis 26406</name>
    <dbReference type="NCBI Taxonomy" id="1089452"/>
    <lineage>
        <taxon>Eukaryota</taxon>
        <taxon>Fungi</taxon>
        <taxon>Dikarya</taxon>
        <taxon>Ascomycota</taxon>
        <taxon>Pezizomycotina</taxon>
        <taxon>Sordariomycetes</taxon>
        <taxon>Hypocreomycetidae</taxon>
        <taxon>Hypocreales</taxon>
        <taxon>Nectriaceae</taxon>
        <taxon>Fusarium</taxon>
        <taxon>Fusarium oxysporum species complex</taxon>
    </lineage>
</organism>
<sequence>MAPPESHIRLQKGNYITWMQSNYAWLIALTRITGRFAPPRPSSIIGIDAGDDESLQMQITRQFAEAETKTIAAANNDALIDELYGILKEIPMGPPACSEDIYGLDTGIAWMSEDLQWTNSDNISGQGKSSVQSSSEEKKKFERAVDIIHEIADIE</sequence>
<dbReference type="EMBL" id="JH659329">
    <property type="protein sequence ID" value="EXK49671.1"/>
    <property type="molecule type" value="Genomic_DNA"/>
</dbReference>
<dbReference type="AlphaFoldDB" id="X0BXR5"/>
<protein>
    <submittedName>
        <fullName evidence="1">Uncharacterized protein</fullName>
    </submittedName>
</protein>